<dbReference type="PANTHER" id="PTHR39594:SF1">
    <property type="entry name" value="PROTEIN YCHQ"/>
    <property type="match status" value="1"/>
</dbReference>
<feature type="transmembrane region" description="Helical" evidence="1">
    <location>
        <begin position="71"/>
        <end position="89"/>
    </location>
</feature>
<sequence>MYLMIKNLHMTLAMLSILGFIIRGPLAIRQHAIMQQKLLRILPHIVDTFLLLAAIYLAWTLSLHPFNSGWILAKVIGLVVYIGLCTLVIKRRGSIMQQWLTYGAAIAVFGYIIAVAISKNPWLVG</sequence>
<evidence type="ECO:0000256" key="1">
    <source>
        <dbReference type="SAM" id="Phobius"/>
    </source>
</evidence>
<dbReference type="GO" id="GO:0005886">
    <property type="term" value="C:plasma membrane"/>
    <property type="evidence" value="ECO:0007669"/>
    <property type="project" value="TreeGrafter"/>
</dbReference>
<evidence type="ECO:0000313" key="3">
    <source>
        <dbReference type="Proteomes" id="UP000229757"/>
    </source>
</evidence>
<gene>
    <name evidence="2" type="ORF">REIFOR_02554</name>
</gene>
<dbReference type="PIRSF" id="PIRSF005610">
    <property type="entry name" value="SirB"/>
    <property type="match status" value="1"/>
</dbReference>
<feature type="transmembrane region" description="Helical" evidence="1">
    <location>
        <begin position="38"/>
        <end position="59"/>
    </location>
</feature>
<dbReference type="InterPro" id="IPR007360">
    <property type="entry name" value="SirB"/>
</dbReference>
<dbReference type="AlphaFoldDB" id="A0A2K8KUC3"/>
<dbReference type="RefSeq" id="WP_100257922.1">
    <property type="nucleotide sequence ID" value="NZ_CP011797.1"/>
</dbReference>
<keyword evidence="3" id="KW-1185">Reference proteome</keyword>
<reference evidence="2 3" key="1">
    <citation type="journal article" date="2017" name="Environ. Microbiol.">
        <title>Genomic and physiological analyses of 'Reinekea forsetii' reveal a versatile opportunistic lifestyle during spring algae blooms.</title>
        <authorList>
            <person name="Avci B."/>
            <person name="Hahnke R.L."/>
            <person name="Chafee M."/>
            <person name="Fischer T."/>
            <person name="Gruber-Vodicka H."/>
            <person name="Tegetmeyer H.E."/>
            <person name="Harder J."/>
            <person name="Fuchs B.M."/>
            <person name="Amann R.I."/>
            <person name="Teeling H."/>
        </authorList>
    </citation>
    <scope>NUCLEOTIDE SEQUENCE [LARGE SCALE GENOMIC DNA]</scope>
    <source>
        <strain evidence="2 3">Hel1_31_D35</strain>
    </source>
</reference>
<dbReference type="OrthoDB" id="5588650at2"/>
<dbReference type="Proteomes" id="UP000229757">
    <property type="component" value="Chromosome"/>
</dbReference>
<accession>A0A2K8KUC3</accession>
<dbReference type="Pfam" id="PF04247">
    <property type="entry name" value="SirB"/>
    <property type="match status" value="1"/>
</dbReference>
<dbReference type="EMBL" id="CP011797">
    <property type="protein sequence ID" value="ATX77679.1"/>
    <property type="molecule type" value="Genomic_DNA"/>
</dbReference>
<keyword evidence="1" id="KW-0472">Membrane</keyword>
<keyword evidence="1" id="KW-1133">Transmembrane helix</keyword>
<keyword evidence="1" id="KW-0812">Transmembrane</keyword>
<dbReference type="KEGG" id="rfo:REIFOR_02554"/>
<protein>
    <submittedName>
        <fullName evidence="2">SirB family protein</fullName>
    </submittedName>
</protein>
<dbReference type="PANTHER" id="PTHR39594">
    <property type="entry name" value="PROTEIN YCHQ"/>
    <property type="match status" value="1"/>
</dbReference>
<organism evidence="2 3">
    <name type="scientific">Reinekea forsetii</name>
    <dbReference type="NCBI Taxonomy" id="1336806"/>
    <lineage>
        <taxon>Bacteria</taxon>
        <taxon>Pseudomonadati</taxon>
        <taxon>Pseudomonadota</taxon>
        <taxon>Gammaproteobacteria</taxon>
        <taxon>Oceanospirillales</taxon>
        <taxon>Saccharospirillaceae</taxon>
        <taxon>Reinekea</taxon>
    </lineage>
</organism>
<evidence type="ECO:0000313" key="2">
    <source>
        <dbReference type="EMBL" id="ATX77679.1"/>
    </source>
</evidence>
<feature type="transmembrane region" description="Helical" evidence="1">
    <location>
        <begin position="6"/>
        <end position="26"/>
    </location>
</feature>
<feature type="transmembrane region" description="Helical" evidence="1">
    <location>
        <begin position="101"/>
        <end position="118"/>
    </location>
</feature>
<name>A0A2K8KUC3_9GAMM</name>
<proteinExistence type="predicted"/>